<protein>
    <submittedName>
        <fullName evidence="1">Uncharacterized protein</fullName>
    </submittedName>
</protein>
<keyword evidence="2" id="KW-1185">Reference proteome</keyword>
<comment type="caution">
    <text evidence="1">The sequence shown here is derived from an EMBL/GenBank/DDBJ whole genome shotgun (WGS) entry which is preliminary data.</text>
</comment>
<dbReference type="Proteomes" id="UP000649573">
    <property type="component" value="Unassembled WGS sequence"/>
</dbReference>
<dbReference type="EMBL" id="BMRE01000013">
    <property type="protein sequence ID" value="GGU39665.1"/>
    <property type="molecule type" value="Genomic_DNA"/>
</dbReference>
<sequence>MTTTADFYDGVGPHAVWVGSLQGDATPEAIRLVACGRLLLNATDPFTYVEAVSDLLDVWADEDYGHGYHPRDGWPWLWPDSRGTDWVFSFTNGHVSLTTGEAWRPTYPARSQEHERQR</sequence>
<gene>
    <name evidence="1" type="ORF">GCM10010178_34980</name>
</gene>
<evidence type="ECO:0000313" key="1">
    <source>
        <dbReference type="EMBL" id="GGU39665.1"/>
    </source>
</evidence>
<reference evidence="2" key="1">
    <citation type="journal article" date="2019" name="Int. J. Syst. Evol. Microbiol.">
        <title>The Global Catalogue of Microorganisms (GCM) 10K type strain sequencing project: providing services to taxonomists for standard genome sequencing and annotation.</title>
        <authorList>
            <consortium name="The Broad Institute Genomics Platform"/>
            <consortium name="The Broad Institute Genome Sequencing Center for Infectious Disease"/>
            <person name="Wu L."/>
            <person name="Ma J."/>
        </authorList>
    </citation>
    <scope>NUCLEOTIDE SEQUENCE [LARGE SCALE GENOMIC DNA]</scope>
    <source>
        <strain evidence="2">JCM 3296</strain>
    </source>
</reference>
<organism evidence="1 2">
    <name type="scientific">Lentzea flava</name>
    <dbReference type="NCBI Taxonomy" id="103732"/>
    <lineage>
        <taxon>Bacteria</taxon>
        <taxon>Bacillati</taxon>
        <taxon>Actinomycetota</taxon>
        <taxon>Actinomycetes</taxon>
        <taxon>Pseudonocardiales</taxon>
        <taxon>Pseudonocardiaceae</taxon>
        <taxon>Lentzea</taxon>
    </lineage>
</organism>
<dbReference type="RefSeq" id="WP_189254741.1">
    <property type="nucleotide sequence ID" value="NZ_BMRE01000013.1"/>
</dbReference>
<proteinExistence type="predicted"/>
<name>A0ABQ2UJ43_9PSEU</name>
<accession>A0ABQ2UJ43</accession>
<evidence type="ECO:0000313" key="2">
    <source>
        <dbReference type="Proteomes" id="UP000649573"/>
    </source>
</evidence>